<dbReference type="InterPro" id="IPR039261">
    <property type="entry name" value="FNR_nucleotide-bd"/>
</dbReference>
<dbReference type="GO" id="GO:0016491">
    <property type="term" value="F:oxidoreductase activity"/>
    <property type="evidence" value="ECO:0007669"/>
    <property type="project" value="UniProtKB-KW"/>
</dbReference>
<dbReference type="Pfam" id="PF00175">
    <property type="entry name" value="NAD_binding_1"/>
    <property type="match status" value="1"/>
</dbReference>
<dbReference type="SUPFAM" id="SSF52343">
    <property type="entry name" value="Ferredoxin reductase-like, C-terminal NADP-linked domain"/>
    <property type="match status" value="1"/>
</dbReference>
<dbReference type="InterPro" id="IPR052128">
    <property type="entry name" value="Oxidoreductase_NAD-binding"/>
</dbReference>
<dbReference type="GO" id="GO:0005739">
    <property type="term" value="C:mitochondrion"/>
    <property type="evidence" value="ECO:0007669"/>
    <property type="project" value="TreeGrafter"/>
</dbReference>
<organism evidence="5">
    <name type="scientific">marine metagenome</name>
    <dbReference type="NCBI Taxonomy" id="408172"/>
    <lineage>
        <taxon>unclassified sequences</taxon>
        <taxon>metagenomes</taxon>
        <taxon>ecological metagenomes</taxon>
    </lineage>
</organism>
<evidence type="ECO:0000256" key="1">
    <source>
        <dbReference type="ARBA" id="ARBA00023002"/>
    </source>
</evidence>
<dbReference type="AlphaFoldDB" id="A0A381XRV7"/>
<dbReference type="Gene3D" id="3.40.50.80">
    <property type="entry name" value="Nucleotide-binding domain of ferredoxin-NADP reductase (FNR) module"/>
    <property type="match status" value="1"/>
</dbReference>
<reference evidence="5" key="1">
    <citation type="submission" date="2018-05" db="EMBL/GenBank/DDBJ databases">
        <authorList>
            <person name="Lanie J.A."/>
            <person name="Ng W.-L."/>
            <person name="Kazmierczak K.M."/>
            <person name="Andrzejewski T.M."/>
            <person name="Davidsen T.M."/>
            <person name="Wayne K.J."/>
            <person name="Tettelin H."/>
            <person name="Glass J.I."/>
            <person name="Rusch D."/>
            <person name="Podicherti R."/>
            <person name="Tsui H.-C.T."/>
            <person name="Winkler M.E."/>
        </authorList>
    </citation>
    <scope>NUCLEOTIDE SEQUENCE</scope>
</reference>
<dbReference type="InterPro" id="IPR017927">
    <property type="entry name" value="FAD-bd_FR_type"/>
</dbReference>
<evidence type="ECO:0000256" key="3">
    <source>
        <dbReference type="ARBA" id="ARBA00040516"/>
    </source>
</evidence>
<evidence type="ECO:0000259" key="4">
    <source>
        <dbReference type="PROSITE" id="PS51384"/>
    </source>
</evidence>
<keyword evidence="2" id="KW-0520">NAD</keyword>
<dbReference type="PANTHER" id="PTHR46505">
    <property type="entry name" value="OXIDOREDUCTASE NAD-BINDING DOMAIN-CONTAINING PROTEIN 1"/>
    <property type="match status" value="1"/>
</dbReference>
<sequence length="237" mass="25976">MQPDRHIVTAKVANIKQETTSTKTFDLIPYKGKIDFLPGQWIDLFVSLNGREQVAGYSITSTPCNKEFISIAVKNTGDDQVTQYIHQSMEEGDTVSFSTGGTCVYVPEQGNAILIAGGIGITPLVSIFRYIGEATNHRATIMHSVSSCEELLFTTELEDICLLQPDQLSYAYTISGASHYSTEGFSGRINANMLNQLEASTFDTAFVCGPGSFVESLSAQLQKTGFNKGQIKSETWW</sequence>
<dbReference type="PROSITE" id="PS51384">
    <property type="entry name" value="FAD_FR"/>
    <property type="match status" value="1"/>
</dbReference>
<proteinExistence type="predicted"/>
<dbReference type="PANTHER" id="PTHR46505:SF1">
    <property type="entry name" value="OXIDOREDUCTASE NAD-BINDING DOMAIN-CONTAINING PROTEIN 1"/>
    <property type="match status" value="1"/>
</dbReference>
<dbReference type="Gene3D" id="2.40.30.10">
    <property type="entry name" value="Translation factors"/>
    <property type="match status" value="1"/>
</dbReference>
<dbReference type="InterPro" id="IPR008333">
    <property type="entry name" value="Cbr1-like_FAD-bd_dom"/>
</dbReference>
<accession>A0A381XRV7</accession>
<evidence type="ECO:0000256" key="2">
    <source>
        <dbReference type="ARBA" id="ARBA00023027"/>
    </source>
</evidence>
<feature type="domain" description="FAD-binding FR-type" evidence="4">
    <location>
        <begin position="5"/>
        <end position="115"/>
    </location>
</feature>
<gene>
    <name evidence="5" type="ORF">METZ01_LOCUS120368</name>
</gene>
<protein>
    <recommendedName>
        <fullName evidence="3">Oxidoreductase NAD-binding domain-containing protein 1</fullName>
    </recommendedName>
</protein>
<name>A0A381XRV7_9ZZZZ</name>
<dbReference type="PRINTS" id="PR00410">
    <property type="entry name" value="PHEHYDRXLASE"/>
</dbReference>
<dbReference type="Pfam" id="PF00970">
    <property type="entry name" value="FAD_binding_6"/>
    <property type="match status" value="1"/>
</dbReference>
<dbReference type="SUPFAM" id="SSF63380">
    <property type="entry name" value="Riboflavin synthase domain-like"/>
    <property type="match status" value="1"/>
</dbReference>
<dbReference type="EMBL" id="UINC01016166">
    <property type="protein sequence ID" value="SVA67514.1"/>
    <property type="molecule type" value="Genomic_DNA"/>
</dbReference>
<dbReference type="InterPro" id="IPR001433">
    <property type="entry name" value="OxRdtase_FAD/NAD-bd"/>
</dbReference>
<dbReference type="InterPro" id="IPR017938">
    <property type="entry name" value="Riboflavin_synthase-like_b-brl"/>
</dbReference>
<evidence type="ECO:0000313" key="5">
    <source>
        <dbReference type="EMBL" id="SVA67514.1"/>
    </source>
</evidence>
<keyword evidence="1" id="KW-0560">Oxidoreductase</keyword>